<dbReference type="AlphaFoldDB" id="G5B0C1"/>
<evidence type="ECO:0000313" key="2">
    <source>
        <dbReference type="Proteomes" id="UP000006813"/>
    </source>
</evidence>
<dbReference type="PANTHER" id="PTHR47081">
    <property type="match status" value="1"/>
</dbReference>
<name>G5B0C1_HETGA</name>
<reference evidence="1 2" key="1">
    <citation type="journal article" date="2011" name="Nature">
        <title>Genome sequencing reveals insights into physiology and longevity of the naked mole rat.</title>
        <authorList>
            <person name="Kim E.B."/>
            <person name="Fang X."/>
            <person name="Fushan A.A."/>
            <person name="Huang Z."/>
            <person name="Lobanov A.V."/>
            <person name="Han L."/>
            <person name="Marino S.M."/>
            <person name="Sun X."/>
            <person name="Turanov A.A."/>
            <person name="Yang P."/>
            <person name="Yim S.H."/>
            <person name="Zhao X."/>
            <person name="Kasaikina M.V."/>
            <person name="Stoletzki N."/>
            <person name="Peng C."/>
            <person name="Polak P."/>
            <person name="Xiong Z."/>
            <person name="Kiezun A."/>
            <person name="Zhu Y."/>
            <person name="Chen Y."/>
            <person name="Kryukov G.V."/>
            <person name="Zhang Q."/>
            <person name="Peshkin L."/>
            <person name="Yang L."/>
            <person name="Bronson R.T."/>
            <person name="Buffenstein R."/>
            <person name="Wang B."/>
            <person name="Han C."/>
            <person name="Li Q."/>
            <person name="Chen L."/>
            <person name="Zhao W."/>
            <person name="Sunyaev S.R."/>
            <person name="Park T.J."/>
            <person name="Zhang G."/>
            <person name="Wang J."/>
            <person name="Gladyshev V.N."/>
        </authorList>
    </citation>
    <scope>NUCLEOTIDE SEQUENCE [LARGE SCALE GENOMIC DNA]</scope>
</reference>
<dbReference type="EMBL" id="JH167807">
    <property type="protein sequence ID" value="EHB02732.1"/>
    <property type="molecule type" value="Genomic_DNA"/>
</dbReference>
<dbReference type="Proteomes" id="UP000006813">
    <property type="component" value="Unassembled WGS sequence"/>
</dbReference>
<evidence type="ECO:0000313" key="1">
    <source>
        <dbReference type="EMBL" id="EHB02732.1"/>
    </source>
</evidence>
<dbReference type="PANTHER" id="PTHR47081:SF2">
    <property type="entry name" value="ARMADILLO REPEAT-CONTAINING X-LINKED PROTEIN 5"/>
    <property type="match status" value="1"/>
</dbReference>
<dbReference type="InParanoid" id="G5B0C1"/>
<dbReference type="STRING" id="10181.G5B0C1"/>
<sequence>MNSLGRMQILEEKQRVAGICLEEVYEGTTLRMEQRDLGDLGIWEEREVENVCAREKAREEIGDGLKAEISGPDNAGVRDEAKAMAVVEAEPKSELVTQVKFGDGTMAMTQTMTYTEPVTGTKEVNKMENMTDNRVMDQTKTKVLLELGIVPQTKSEASSMSRLSAITKSTVRVVSGSEASFRSCSKADDRANIVSRYETKEETSIKSMARNKVGIGIKSTDEEEENICSWFWIGEEPSVVALV</sequence>
<accession>G5B0C1</accession>
<protein>
    <submittedName>
        <fullName evidence="1">Armadillo repeat-containing X-linked protein 5</fullName>
    </submittedName>
</protein>
<dbReference type="eggNOG" id="ENOG502RK9I">
    <property type="taxonomic scope" value="Eukaryota"/>
</dbReference>
<organism evidence="1 2">
    <name type="scientific">Heterocephalus glaber</name>
    <name type="common">Naked mole rat</name>
    <dbReference type="NCBI Taxonomy" id="10181"/>
    <lineage>
        <taxon>Eukaryota</taxon>
        <taxon>Metazoa</taxon>
        <taxon>Chordata</taxon>
        <taxon>Craniata</taxon>
        <taxon>Vertebrata</taxon>
        <taxon>Euteleostomi</taxon>
        <taxon>Mammalia</taxon>
        <taxon>Eutheria</taxon>
        <taxon>Euarchontoglires</taxon>
        <taxon>Glires</taxon>
        <taxon>Rodentia</taxon>
        <taxon>Hystricomorpha</taxon>
        <taxon>Bathyergidae</taxon>
        <taxon>Heterocephalus</taxon>
    </lineage>
</organism>
<gene>
    <name evidence="1" type="ORF">GW7_15933</name>
</gene>
<proteinExistence type="predicted"/>